<reference evidence="2 3" key="1">
    <citation type="journal article" date="2020" name="ISME J.">
        <title>Uncovering the hidden diversity of litter-decomposition mechanisms in mushroom-forming fungi.</title>
        <authorList>
            <person name="Floudas D."/>
            <person name="Bentzer J."/>
            <person name="Ahren D."/>
            <person name="Johansson T."/>
            <person name="Persson P."/>
            <person name="Tunlid A."/>
        </authorList>
    </citation>
    <scope>NUCLEOTIDE SEQUENCE [LARGE SCALE GENOMIC DNA]</scope>
    <source>
        <strain evidence="2 3">CBS 101986</strain>
    </source>
</reference>
<dbReference type="AlphaFoldDB" id="A0A8H5FA57"/>
<gene>
    <name evidence="2" type="ORF">D9619_009146</name>
</gene>
<proteinExistence type="predicted"/>
<comment type="caution">
    <text evidence="2">The sequence shown here is derived from an EMBL/GenBank/DDBJ whole genome shotgun (WGS) entry which is preliminary data.</text>
</comment>
<evidence type="ECO:0000313" key="3">
    <source>
        <dbReference type="Proteomes" id="UP000567179"/>
    </source>
</evidence>
<evidence type="ECO:0000256" key="1">
    <source>
        <dbReference type="SAM" id="MobiDB-lite"/>
    </source>
</evidence>
<keyword evidence="3" id="KW-1185">Reference proteome</keyword>
<organism evidence="2 3">
    <name type="scientific">Psilocybe cf. subviscida</name>
    <dbReference type="NCBI Taxonomy" id="2480587"/>
    <lineage>
        <taxon>Eukaryota</taxon>
        <taxon>Fungi</taxon>
        <taxon>Dikarya</taxon>
        <taxon>Basidiomycota</taxon>
        <taxon>Agaricomycotina</taxon>
        <taxon>Agaricomycetes</taxon>
        <taxon>Agaricomycetidae</taxon>
        <taxon>Agaricales</taxon>
        <taxon>Agaricineae</taxon>
        <taxon>Strophariaceae</taxon>
        <taxon>Psilocybe</taxon>
    </lineage>
</organism>
<sequence length="124" mass="13329">MSSSYSSAPLLGSGISPSSSRDTTKYRILVTSRLLDHVDSWRFVSILRPLITCCNVLLDDKTNGINIAGNELHSRGVVAFAQDQRVTQQDLTGSALSEIQGGITCILNILPQDLLTNTSGSTSF</sequence>
<protein>
    <submittedName>
        <fullName evidence="2">Uncharacterized protein</fullName>
    </submittedName>
</protein>
<dbReference type="Proteomes" id="UP000567179">
    <property type="component" value="Unassembled WGS sequence"/>
</dbReference>
<accession>A0A8H5FA57</accession>
<name>A0A8H5FA57_9AGAR</name>
<evidence type="ECO:0000313" key="2">
    <source>
        <dbReference type="EMBL" id="KAF5329411.1"/>
    </source>
</evidence>
<dbReference type="EMBL" id="JAACJJ010000002">
    <property type="protein sequence ID" value="KAF5329411.1"/>
    <property type="molecule type" value="Genomic_DNA"/>
</dbReference>
<feature type="region of interest" description="Disordered" evidence="1">
    <location>
        <begin position="1"/>
        <end position="21"/>
    </location>
</feature>
<feature type="compositionally biased region" description="Low complexity" evidence="1">
    <location>
        <begin position="1"/>
        <end position="20"/>
    </location>
</feature>